<protein>
    <submittedName>
        <fullName evidence="2">Uncharacterized protein</fullName>
    </submittedName>
</protein>
<evidence type="ECO:0000313" key="2">
    <source>
        <dbReference type="EMBL" id="QDH91768.1"/>
    </source>
</evidence>
<dbReference type="KEGG" id="vg:64767014"/>
<proteinExistence type="predicted"/>
<accession>A0A514DDT3</accession>
<sequence>MAGLSARTTDPQTSQEAASDSTAREAIRITLLCAYAEALLKLDDGLTDEEAMALAGFSLIDDGHRRRCSDLRETGLIAQVVRDGEPVTRRSERTGKQRMVCTLTEAGVDAVNALTD</sequence>
<dbReference type="Proteomes" id="UP000316777">
    <property type="component" value="Segment"/>
</dbReference>
<evidence type="ECO:0000313" key="3">
    <source>
        <dbReference type="Proteomes" id="UP000316777"/>
    </source>
</evidence>
<feature type="region of interest" description="Disordered" evidence="1">
    <location>
        <begin position="1"/>
        <end position="22"/>
    </location>
</feature>
<dbReference type="EMBL" id="MK937592">
    <property type="protein sequence ID" value="QDH91768.1"/>
    <property type="molecule type" value="Genomic_DNA"/>
</dbReference>
<dbReference type="RefSeq" id="YP_010059782.1">
    <property type="nucleotide sequence ID" value="NC_054727.1"/>
</dbReference>
<name>A0A514DDT3_9CAUD</name>
<reference evidence="2 3" key="1">
    <citation type="submission" date="2019-05" db="EMBL/GenBank/DDBJ databases">
        <authorList>
            <person name="Pope W.H."/>
            <person name="Garlena R.A."/>
            <person name="Russell D.A."/>
            <person name="Jacobs-Sera D."/>
            <person name="Hatfull G.F."/>
        </authorList>
    </citation>
    <scope>NUCLEOTIDE SEQUENCE [LARGE SCALE GENOMIC DNA]</scope>
</reference>
<keyword evidence="3" id="KW-1185">Reference proteome</keyword>
<organism evidence="2 3">
    <name type="scientific">Mycobacterium phage Phrappuccino</name>
    <dbReference type="NCBI Taxonomy" id="2591223"/>
    <lineage>
        <taxon>Viruses</taxon>
        <taxon>Duplodnaviria</taxon>
        <taxon>Heunggongvirae</taxon>
        <taxon>Uroviricota</taxon>
        <taxon>Caudoviricetes</taxon>
        <taxon>Phrappuccinovirus</taxon>
        <taxon>Phrappuccinovirus phrappuccino</taxon>
        <taxon>Phreappuccinovirus Phrappuccino</taxon>
    </lineage>
</organism>
<dbReference type="GeneID" id="64767014"/>
<gene>
    <name evidence="2" type="primary">93</name>
    <name evidence="2" type="ORF">SEA_PHRAPPUCCINO_93</name>
</gene>
<evidence type="ECO:0000256" key="1">
    <source>
        <dbReference type="SAM" id="MobiDB-lite"/>
    </source>
</evidence>
<feature type="compositionally biased region" description="Polar residues" evidence="1">
    <location>
        <begin position="1"/>
        <end position="21"/>
    </location>
</feature>